<organism evidence="2 3">
    <name type="scientific">Seminavis robusta</name>
    <dbReference type="NCBI Taxonomy" id="568900"/>
    <lineage>
        <taxon>Eukaryota</taxon>
        <taxon>Sar</taxon>
        <taxon>Stramenopiles</taxon>
        <taxon>Ochrophyta</taxon>
        <taxon>Bacillariophyta</taxon>
        <taxon>Bacillariophyceae</taxon>
        <taxon>Bacillariophycidae</taxon>
        <taxon>Naviculales</taxon>
        <taxon>Naviculaceae</taxon>
        <taxon>Seminavis</taxon>
    </lineage>
</organism>
<protein>
    <submittedName>
        <fullName evidence="2">Uncharacterized protein</fullName>
    </submittedName>
</protein>
<keyword evidence="3" id="KW-1185">Reference proteome</keyword>
<evidence type="ECO:0000256" key="1">
    <source>
        <dbReference type="SAM" id="MobiDB-lite"/>
    </source>
</evidence>
<evidence type="ECO:0000313" key="2">
    <source>
        <dbReference type="EMBL" id="CAB9525234.1"/>
    </source>
</evidence>
<gene>
    <name evidence="2" type="ORF">SEMRO_1648_G288450.2</name>
</gene>
<proteinExistence type="predicted"/>
<dbReference type="EMBL" id="CAICTM010001646">
    <property type="protein sequence ID" value="CAB9525234.1"/>
    <property type="molecule type" value="Genomic_DNA"/>
</dbReference>
<evidence type="ECO:0000313" key="3">
    <source>
        <dbReference type="Proteomes" id="UP001153069"/>
    </source>
</evidence>
<dbReference type="Gene3D" id="3.80.10.10">
    <property type="entry name" value="Ribonuclease Inhibitor"/>
    <property type="match status" value="1"/>
</dbReference>
<name>A0A9N8ESG4_9STRA</name>
<dbReference type="InterPro" id="IPR032675">
    <property type="entry name" value="LRR_dom_sf"/>
</dbReference>
<accession>A0A9N8ESG4</accession>
<dbReference type="Proteomes" id="UP001153069">
    <property type="component" value="Unassembled WGS sequence"/>
</dbReference>
<comment type="caution">
    <text evidence="2">The sequence shown here is derived from an EMBL/GenBank/DDBJ whole genome shotgun (WGS) entry which is preliminary data.</text>
</comment>
<dbReference type="SUPFAM" id="SSF52047">
    <property type="entry name" value="RNI-like"/>
    <property type="match status" value="1"/>
</dbReference>
<feature type="compositionally biased region" description="Basic residues" evidence="1">
    <location>
        <begin position="433"/>
        <end position="443"/>
    </location>
</feature>
<dbReference type="AlphaFoldDB" id="A0A9N8ESG4"/>
<feature type="region of interest" description="Disordered" evidence="1">
    <location>
        <begin position="422"/>
        <end position="443"/>
    </location>
</feature>
<reference evidence="2" key="1">
    <citation type="submission" date="2020-06" db="EMBL/GenBank/DDBJ databases">
        <authorList>
            <consortium name="Plant Systems Biology data submission"/>
        </authorList>
    </citation>
    <scope>NUCLEOTIDE SEQUENCE</scope>
    <source>
        <strain evidence="2">D6</strain>
    </source>
</reference>
<sequence>MVEILDNIWADRTRWNTLLTAAVEANSDIFVQYILSKLPDEELSFRFEPTELDMTAAQALKKLLAKLKLKSLDVPVMGDRAEEDAIVYLLQALQSTNIAALTIRTANGEWFGDGLYEAEQKAAALESFVSNTQCLGSLTFENLRPEHPVSTKYFDAIINGMKCNKHKCIKHLSFDGLALVSFEELDDLFLTGASKIHLESCELSDLHRRRDSRRPENTFQDLWDLCHVEELTIEDAQFGGTGWCFSRFMTKIGNLPFLTELRLFNVDLVESGNTREVTEAVVTLLEQGLLRRLEFHFPIDIPVLCRHLQDNTSLVDLCLGFIFQNECRRCCELLDDVLRDHNVTLESLALTHDNVEYKTPGQKASYFMSLNRLGRRKMRCEEVLPVSFLDIILAALSEEDSNMVVPFVYGLLRESPSKWTSFAQTRKHEGGTRKRKLKSLQAE</sequence>